<gene>
    <name evidence="1" type="ORF">G9403_09900</name>
</gene>
<dbReference type="Proteomes" id="UP001215461">
    <property type="component" value="Unassembled WGS sequence"/>
</dbReference>
<protein>
    <submittedName>
        <fullName evidence="1">Uncharacterized protein</fullName>
    </submittedName>
</protein>
<sequence length="58" mass="6639">MQQEKKEQISEALAGISYGDWKEIESIVEHSYHVTKKELTSTEISSKMNAFPLHSDND</sequence>
<evidence type="ECO:0000313" key="2">
    <source>
        <dbReference type="Proteomes" id="UP001215461"/>
    </source>
</evidence>
<name>A0ABD4XKW9_WEIPA</name>
<dbReference type="RefSeq" id="WP_277362553.1">
    <property type="nucleotide sequence ID" value="NZ_JAANXN010000016.1"/>
</dbReference>
<reference evidence="1 2" key="1">
    <citation type="submission" date="2020-03" db="EMBL/GenBank/DDBJ databases">
        <title>Comparative genomics of Weissella paramesenteroides.</title>
        <authorList>
            <person name="Kant R."/>
            <person name="Takala T."/>
            <person name="Saris P."/>
        </authorList>
    </citation>
    <scope>NUCLEOTIDE SEQUENCE [LARGE SCALE GENOMIC DNA]</scope>
    <source>
        <strain evidence="1 2">SJ27-4</strain>
    </source>
</reference>
<accession>A0ABD4XKW9</accession>
<dbReference type="EMBL" id="JAANXN010000016">
    <property type="protein sequence ID" value="MDF8371932.1"/>
    <property type="molecule type" value="Genomic_DNA"/>
</dbReference>
<dbReference type="AlphaFoldDB" id="A0ABD4XKW9"/>
<organism evidence="1 2">
    <name type="scientific">Weissella paramesenteroides</name>
    <name type="common">Leuconostoc paramesenteroides</name>
    <dbReference type="NCBI Taxonomy" id="1249"/>
    <lineage>
        <taxon>Bacteria</taxon>
        <taxon>Bacillati</taxon>
        <taxon>Bacillota</taxon>
        <taxon>Bacilli</taxon>
        <taxon>Lactobacillales</taxon>
        <taxon>Lactobacillaceae</taxon>
        <taxon>Weissella</taxon>
    </lineage>
</organism>
<evidence type="ECO:0000313" key="1">
    <source>
        <dbReference type="EMBL" id="MDF8371932.1"/>
    </source>
</evidence>
<proteinExistence type="predicted"/>
<comment type="caution">
    <text evidence="1">The sequence shown here is derived from an EMBL/GenBank/DDBJ whole genome shotgun (WGS) entry which is preliminary data.</text>
</comment>